<accession>A0AAV4BCZ0</accession>
<sequence>MFNTFTPCPTQVETGFPAITSAIENIMKLIRAAIFGNFPAKAATLCTKIAFSSKASQEVNAALNRPEESHSHVELKAATPSKIEDGDVTLLEQHHTAQNQKSQICHNKDQNGLTCITDTERPKVVFTVMSIKQKVMKCDPLQPASESDIKA</sequence>
<comment type="caution">
    <text evidence="1">The sequence shown here is derived from an EMBL/GenBank/DDBJ whole genome shotgun (WGS) entry which is preliminary data.</text>
</comment>
<keyword evidence="2" id="KW-1185">Reference proteome</keyword>
<dbReference type="EMBL" id="BLXT01004727">
    <property type="protein sequence ID" value="GFO17043.1"/>
    <property type="molecule type" value="Genomic_DNA"/>
</dbReference>
<dbReference type="AlphaFoldDB" id="A0AAV4BCZ0"/>
<evidence type="ECO:0000313" key="2">
    <source>
        <dbReference type="Proteomes" id="UP000735302"/>
    </source>
</evidence>
<gene>
    <name evidence="1" type="ORF">PoB_004354800</name>
</gene>
<reference evidence="1 2" key="1">
    <citation type="journal article" date="2021" name="Elife">
        <title>Chloroplast acquisition without the gene transfer in kleptoplastic sea slugs, Plakobranchus ocellatus.</title>
        <authorList>
            <person name="Maeda T."/>
            <person name="Takahashi S."/>
            <person name="Yoshida T."/>
            <person name="Shimamura S."/>
            <person name="Takaki Y."/>
            <person name="Nagai Y."/>
            <person name="Toyoda A."/>
            <person name="Suzuki Y."/>
            <person name="Arimoto A."/>
            <person name="Ishii H."/>
            <person name="Satoh N."/>
            <person name="Nishiyama T."/>
            <person name="Hasebe M."/>
            <person name="Maruyama T."/>
            <person name="Minagawa J."/>
            <person name="Obokata J."/>
            <person name="Shigenobu S."/>
        </authorList>
    </citation>
    <scope>NUCLEOTIDE SEQUENCE [LARGE SCALE GENOMIC DNA]</scope>
</reference>
<organism evidence="1 2">
    <name type="scientific">Plakobranchus ocellatus</name>
    <dbReference type="NCBI Taxonomy" id="259542"/>
    <lineage>
        <taxon>Eukaryota</taxon>
        <taxon>Metazoa</taxon>
        <taxon>Spiralia</taxon>
        <taxon>Lophotrochozoa</taxon>
        <taxon>Mollusca</taxon>
        <taxon>Gastropoda</taxon>
        <taxon>Heterobranchia</taxon>
        <taxon>Euthyneura</taxon>
        <taxon>Panpulmonata</taxon>
        <taxon>Sacoglossa</taxon>
        <taxon>Placobranchoidea</taxon>
        <taxon>Plakobranchidae</taxon>
        <taxon>Plakobranchus</taxon>
    </lineage>
</organism>
<proteinExistence type="predicted"/>
<protein>
    <submittedName>
        <fullName evidence="1">Uncharacterized protein</fullName>
    </submittedName>
</protein>
<name>A0AAV4BCZ0_9GAST</name>
<evidence type="ECO:0000313" key="1">
    <source>
        <dbReference type="EMBL" id="GFO17043.1"/>
    </source>
</evidence>
<dbReference type="Proteomes" id="UP000735302">
    <property type="component" value="Unassembled WGS sequence"/>
</dbReference>